<gene>
    <name evidence="1" type="ORF">C672_1855</name>
</gene>
<evidence type="ECO:0000313" key="1">
    <source>
        <dbReference type="EMBL" id="EQK42911.1"/>
    </source>
</evidence>
<dbReference type="NCBIfam" id="TIGR01603">
    <property type="entry name" value="maj_tail_phi13"/>
    <property type="match status" value="1"/>
</dbReference>
<organism evidence="1 2">
    <name type="scientific">Paraclostridium bifermentans ATCC 638 = DSM 14991</name>
    <dbReference type="NCBI Taxonomy" id="1233171"/>
    <lineage>
        <taxon>Bacteria</taxon>
        <taxon>Bacillati</taxon>
        <taxon>Bacillota</taxon>
        <taxon>Clostridia</taxon>
        <taxon>Peptostreptococcales</taxon>
        <taxon>Peptostreptococcaceae</taxon>
        <taxon>Paraclostridium</taxon>
    </lineage>
</organism>
<reference evidence="1 2" key="1">
    <citation type="submission" date="2013-06" db="EMBL/GenBank/DDBJ databases">
        <authorList>
            <person name="Walk S."/>
            <person name="Aronoff D."/>
            <person name="Young V.Y."/>
            <person name="Marsh J."/>
            <person name="Harrison L."/>
            <person name="Daugherty S.C."/>
            <person name="Shefchek K.A."/>
            <person name="Hine E.E."/>
            <person name="Tallon L.J."/>
            <person name="Sadzewicz L.K."/>
            <person name="Rasko D.A."/>
        </authorList>
    </citation>
    <scope>NUCLEOTIDE SEQUENCE [LARGE SCALE GENOMIC DNA]</scope>
    <source>
        <strain evidence="1 2">ATCC 638</strain>
    </source>
</reference>
<name>T4VQ73_PARBF</name>
<protein>
    <submittedName>
        <fullName evidence="1">Phage major tail, phi13 family protein</fullName>
    </submittedName>
</protein>
<sequence length="197" mass="21381">MANYNEKIVFGMDEIHIATVNEDGSFGVPVKILGAKAVEASFESTEKAIHADNITVYSDKRIKDGKGKLTVLGLTTTEKALLAGTENMSGGFAVSQSMNAPRLALLFKQDKADKGKLLNVIYNVQFSIPGINAVTTEGEMEEQTFEIDFSCLPELGSGEGYFFYTVDTTDAKADSTMVGKWFTEVQFPKPTVSVIAK</sequence>
<dbReference type="Proteomes" id="UP000015688">
    <property type="component" value="Unassembled WGS sequence"/>
</dbReference>
<dbReference type="GeneID" id="67472700"/>
<dbReference type="AlphaFoldDB" id="T4VQ73"/>
<proteinExistence type="predicted"/>
<dbReference type="PATRIC" id="fig|1233171.3.peg.1745"/>
<dbReference type="InterPro" id="IPR006490">
    <property type="entry name" value="Maj_tail_phi13"/>
</dbReference>
<accession>T4VQ73</accession>
<dbReference type="RefSeq" id="WP_021433019.1">
    <property type="nucleotide sequence ID" value="NZ_AVNC01000015.1"/>
</dbReference>
<dbReference type="EMBL" id="AVNC01000015">
    <property type="protein sequence ID" value="EQK42911.1"/>
    <property type="molecule type" value="Genomic_DNA"/>
</dbReference>
<evidence type="ECO:0000313" key="2">
    <source>
        <dbReference type="Proteomes" id="UP000015688"/>
    </source>
</evidence>
<comment type="caution">
    <text evidence="1">The sequence shown here is derived from an EMBL/GenBank/DDBJ whole genome shotgun (WGS) entry which is preliminary data.</text>
</comment>